<dbReference type="SUPFAM" id="SSF55729">
    <property type="entry name" value="Acyl-CoA N-acyltransferases (Nat)"/>
    <property type="match status" value="1"/>
</dbReference>
<dbReference type="CDD" id="cd04301">
    <property type="entry name" value="NAT_SF"/>
    <property type="match status" value="1"/>
</dbReference>
<feature type="domain" description="N-acetyltransferase" evidence="1">
    <location>
        <begin position="1"/>
        <end position="190"/>
    </location>
</feature>
<dbReference type="OrthoDB" id="9799601at2"/>
<comment type="caution">
    <text evidence="2">The sequence shown here is derived from an EMBL/GenBank/DDBJ whole genome shotgun (WGS) entry which is preliminary data.</text>
</comment>
<dbReference type="Pfam" id="PF00583">
    <property type="entry name" value="Acetyltransf_1"/>
    <property type="match status" value="1"/>
</dbReference>
<organism evidence="2 3">
    <name type="scientific">Marinifilum flexuosum</name>
    <dbReference type="NCBI Taxonomy" id="1117708"/>
    <lineage>
        <taxon>Bacteria</taxon>
        <taxon>Pseudomonadati</taxon>
        <taxon>Bacteroidota</taxon>
        <taxon>Bacteroidia</taxon>
        <taxon>Marinilabiliales</taxon>
        <taxon>Marinifilaceae</taxon>
    </lineage>
</organism>
<name>A0A419XAN9_9BACT</name>
<gene>
    <name evidence="2" type="ORF">BXY64_1846</name>
</gene>
<dbReference type="PROSITE" id="PS51186">
    <property type="entry name" value="GNAT"/>
    <property type="match status" value="1"/>
</dbReference>
<dbReference type="EMBL" id="RAPQ01000008">
    <property type="protein sequence ID" value="RKE04818.1"/>
    <property type="molecule type" value="Genomic_DNA"/>
</dbReference>
<proteinExistence type="predicted"/>
<dbReference type="PANTHER" id="PTHR42791:SF1">
    <property type="entry name" value="N-ACETYLTRANSFERASE DOMAIN-CONTAINING PROTEIN"/>
    <property type="match status" value="1"/>
</dbReference>
<accession>A0A419XAN9</accession>
<dbReference type="PANTHER" id="PTHR42791">
    <property type="entry name" value="GNAT FAMILY ACETYLTRANSFERASE"/>
    <property type="match status" value="1"/>
</dbReference>
<dbReference type="RefSeq" id="WP_120239558.1">
    <property type="nucleotide sequence ID" value="NZ_RAPQ01000008.1"/>
</dbReference>
<dbReference type="InterPro" id="IPR000182">
    <property type="entry name" value="GNAT_dom"/>
</dbReference>
<dbReference type="InterPro" id="IPR052523">
    <property type="entry name" value="Trichothecene_AcTrans"/>
</dbReference>
<sequence>MINARRNDIPLLIKILTPPFSANLSVNRCVKQDDKRLQRIENQIRYISKISIRNNFAFVNTTKTGVVLCNLSNGKKANILDDLYFIFKVSGLKLGLQLLKREKMLKQLHPKSDYCHLWFIGVENSSQGSGIGTKMIKFLKQTCQEKGLPIYLETSNPDNLKFYEKNGFKLYKTVKLPMDDFELYLYSWVP</sequence>
<keyword evidence="2" id="KW-0808">Transferase</keyword>
<dbReference type="InterPro" id="IPR016181">
    <property type="entry name" value="Acyl_CoA_acyltransferase"/>
</dbReference>
<dbReference type="GO" id="GO:0016747">
    <property type="term" value="F:acyltransferase activity, transferring groups other than amino-acyl groups"/>
    <property type="evidence" value="ECO:0007669"/>
    <property type="project" value="InterPro"/>
</dbReference>
<protein>
    <submittedName>
        <fullName evidence="2">Acetyltransferase (GNAT) family protein</fullName>
    </submittedName>
</protein>
<dbReference type="Proteomes" id="UP000284531">
    <property type="component" value="Unassembled WGS sequence"/>
</dbReference>
<evidence type="ECO:0000313" key="2">
    <source>
        <dbReference type="EMBL" id="RKE04818.1"/>
    </source>
</evidence>
<dbReference type="Gene3D" id="3.40.630.30">
    <property type="match status" value="1"/>
</dbReference>
<dbReference type="AlphaFoldDB" id="A0A419XAN9"/>
<reference evidence="2 3" key="1">
    <citation type="submission" date="2018-09" db="EMBL/GenBank/DDBJ databases">
        <title>Genomic Encyclopedia of Archaeal and Bacterial Type Strains, Phase II (KMG-II): from individual species to whole genera.</title>
        <authorList>
            <person name="Goeker M."/>
        </authorList>
    </citation>
    <scope>NUCLEOTIDE SEQUENCE [LARGE SCALE GENOMIC DNA]</scope>
    <source>
        <strain evidence="2 3">DSM 21950</strain>
    </source>
</reference>
<evidence type="ECO:0000313" key="3">
    <source>
        <dbReference type="Proteomes" id="UP000284531"/>
    </source>
</evidence>
<keyword evidence="3" id="KW-1185">Reference proteome</keyword>
<evidence type="ECO:0000259" key="1">
    <source>
        <dbReference type="PROSITE" id="PS51186"/>
    </source>
</evidence>